<dbReference type="GO" id="GO:0009253">
    <property type="term" value="P:peptidoglycan catabolic process"/>
    <property type="evidence" value="ECO:0007669"/>
    <property type="project" value="TreeGrafter"/>
</dbReference>
<dbReference type="Gene3D" id="1.10.530.10">
    <property type="match status" value="1"/>
</dbReference>
<evidence type="ECO:0000313" key="5">
    <source>
        <dbReference type="Proteomes" id="UP000297966"/>
    </source>
</evidence>
<evidence type="ECO:0000313" key="4">
    <source>
        <dbReference type="EMBL" id="TFV45197.1"/>
    </source>
</evidence>
<dbReference type="NCBIfam" id="TIGR02283">
    <property type="entry name" value="MltB_2"/>
    <property type="match status" value="1"/>
</dbReference>
<sequence length="519" mass="56442">MILLACLQPLTKADVGPRPHGVEKKADTKISSLLGYWQPQPGLLMADFWPDRWDMMQSVAGLAKRAGSVTSGALVAAALLLPACAQAQAQNGLSNLFGGIFSGSNPAPAQAPPGPGGAQTGAQPWSGEDGASGHPLMTAAAIREAAGNFNNCVAGMWPDAARRGITQENFQSFTAGLAPDLRIMDLMDSQPEFTKSIWDYLDILVNDNRLAKGREVLAKYKAQFDATERATGVDRYIIASIWGIESNYSTQMGDRSVLQSTATLACIGRRQAYFKDEFLSALEILNRGDLRPEQMRGSWAGAFGPTQFMPTAFKRFAVDGDGDGRRDVVDNPTDLIASTANNLKKDGWQAGQTWGFEVVVPQGFNYMQADRAKAMPIAQWEKLGLKRPTGQPFPHPAEKAYLLAPAGAQGPGFLMLQNYRVIMKYNPAEAYALAIGHFADRLRGGAPFVQPWPRQERELSRTERLELQQLLAQRGFYKGTPDGQFGGQTREALRNFQASIGVPADGFASSDVLERLRGR</sequence>
<dbReference type="InterPro" id="IPR002477">
    <property type="entry name" value="Peptidoglycan-bd-like"/>
</dbReference>
<accession>A0A4Y9LR71</accession>
<dbReference type="InterPro" id="IPR036366">
    <property type="entry name" value="PGBDSf"/>
</dbReference>
<proteinExistence type="predicted"/>
<dbReference type="Pfam" id="PF13406">
    <property type="entry name" value="SLT_2"/>
    <property type="match status" value="1"/>
</dbReference>
<dbReference type="Pfam" id="PF01471">
    <property type="entry name" value="PG_binding_1"/>
    <property type="match status" value="1"/>
</dbReference>
<feature type="domain" description="Peptidoglycan binding-like" evidence="2">
    <location>
        <begin position="461"/>
        <end position="516"/>
    </location>
</feature>
<dbReference type="Gene3D" id="1.10.8.350">
    <property type="entry name" value="Bacterial muramidase"/>
    <property type="match status" value="1"/>
</dbReference>
<dbReference type="InterPro" id="IPR031304">
    <property type="entry name" value="SLT_2"/>
</dbReference>
<dbReference type="InterPro" id="IPR043426">
    <property type="entry name" value="MltB-like"/>
</dbReference>
<evidence type="ECO:0000259" key="3">
    <source>
        <dbReference type="Pfam" id="PF13406"/>
    </source>
</evidence>
<dbReference type="FunFam" id="1.10.8.350:FF:000001">
    <property type="entry name" value="Lytic murein transglycosylase B"/>
    <property type="match status" value="1"/>
</dbReference>
<dbReference type="AlphaFoldDB" id="A0A4Y9LR71"/>
<protein>
    <submittedName>
        <fullName evidence="4">Lytic murein transglycosylase</fullName>
    </submittedName>
</protein>
<dbReference type="SUPFAM" id="SSF53955">
    <property type="entry name" value="Lysozyme-like"/>
    <property type="match status" value="1"/>
</dbReference>
<reference evidence="4 5" key="1">
    <citation type="submission" date="2019-03" db="EMBL/GenBank/DDBJ databases">
        <title>Bradyrhizobium diversity isolated from nodules of Chamaecrista fasciculata.</title>
        <authorList>
            <person name="Klepa M.S."/>
            <person name="Urquiaga M.O."/>
            <person name="Hungria M."/>
            <person name="Delamuta J.R."/>
        </authorList>
    </citation>
    <scope>NUCLEOTIDE SEQUENCE [LARGE SCALE GENOMIC DNA]</scope>
    <source>
        <strain evidence="4 5">CNPSo 3448</strain>
    </source>
</reference>
<comment type="caution">
    <text evidence="4">The sequence shown here is derived from an EMBL/GenBank/DDBJ whole genome shotgun (WGS) entry which is preliminary data.</text>
</comment>
<dbReference type="PANTHER" id="PTHR30163">
    <property type="entry name" value="MEMBRANE-BOUND LYTIC MUREIN TRANSGLYCOSYLASE B"/>
    <property type="match status" value="1"/>
</dbReference>
<dbReference type="InterPro" id="IPR023346">
    <property type="entry name" value="Lysozyme-like_dom_sf"/>
</dbReference>
<dbReference type="CDD" id="cd13399">
    <property type="entry name" value="Slt35-like"/>
    <property type="match status" value="1"/>
</dbReference>
<dbReference type="SUPFAM" id="SSF47090">
    <property type="entry name" value="PGBD-like"/>
    <property type="match status" value="1"/>
</dbReference>
<keyword evidence="5" id="KW-1185">Reference proteome</keyword>
<evidence type="ECO:0000256" key="1">
    <source>
        <dbReference type="SAM" id="MobiDB-lite"/>
    </source>
</evidence>
<organism evidence="4 5">
    <name type="scientific">Bradyrhizobium niftali</name>
    <dbReference type="NCBI Taxonomy" id="2560055"/>
    <lineage>
        <taxon>Bacteria</taxon>
        <taxon>Pseudomonadati</taxon>
        <taxon>Pseudomonadota</taxon>
        <taxon>Alphaproteobacteria</taxon>
        <taxon>Hyphomicrobiales</taxon>
        <taxon>Nitrobacteraceae</taxon>
        <taxon>Bradyrhizobium</taxon>
    </lineage>
</organism>
<dbReference type="OrthoDB" id="9808544at2"/>
<feature type="domain" description="Transglycosylase SLT" evidence="3">
    <location>
        <begin position="149"/>
        <end position="440"/>
    </location>
</feature>
<evidence type="ECO:0000259" key="2">
    <source>
        <dbReference type="Pfam" id="PF01471"/>
    </source>
</evidence>
<gene>
    <name evidence="4" type="ORF">E4K65_24315</name>
</gene>
<dbReference type="Proteomes" id="UP000297966">
    <property type="component" value="Unassembled WGS sequence"/>
</dbReference>
<dbReference type="EMBL" id="SPQT01000015">
    <property type="protein sequence ID" value="TFV45197.1"/>
    <property type="molecule type" value="Genomic_DNA"/>
</dbReference>
<name>A0A4Y9LR71_9BRAD</name>
<dbReference type="Gene3D" id="1.10.101.10">
    <property type="entry name" value="PGBD-like superfamily/PGBD"/>
    <property type="match status" value="1"/>
</dbReference>
<dbReference type="InterPro" id="IPR011970">
    <property type="entry name" value="MltB_2"/>
</dbReference>
<dbReference type="InterPro" id="IPR036365">
    <property type="entry name" value="PGBD-like_sf"/>
</dbReference>
<feature type="region of interest" description="Disordered" evidence="1">
    <location>
        <begin position="104"/>
        <end position="130"/>
    </location>
</feature>
<dbReference type="GO" id="GO:0008933">
    <property type="term" value="F:peptidoglycan lytic transglycosylase activity"/>
    <property type="evidence" value="ECO:0007669"/>
    <property type="project" value="TreeGrafter"/>
</dbReference>
<dbReference type="PANTHER" id="PTHR30163:SF8">
    <property type="entry name" value="LYTIC MUREIN TRANSGLYCOSYLASE"/>
    <property type="match status" value="1"/>
</dbReference>